<evidence type="ECO:0000313" key="8">
    <source>
        <dbReference type="EMBL" id="KAJ3738585.1"/>
    </source>
</evidence>
<dbReference type="Gene3D" id="3.40.50.150">
    <property type="entry name" value="Vaccinia Virus protein VP39"/>
    <property type="match status" value="1"/>
</dbReference>
<dbReference type="EMBL" id="JANVFU010000026">
    <property type="protein sequence ID" value="KAJ3738585.1"/>
    <property type="molecule type" value="Genomic_DNA"/>
</dbReference>
<evidence type="ECO:0000256" key="3">
    <source>
        <dbReference type="ARBA" id="ARBA00022603"/>
    </source>
</evidence>
<reference evidence="8 9" key="1">
    <citation type="journal article" date="2023" name="Proc. Natl. Acad. Sci. U.S.A.">
        <title>A global phylogenomic analysis of the shiitake genus Lentinula.</title>
        <authorList>
            <person name="Sierra-Patev S."/>
            <person name="Min B."/>
            <person name="Naranjo-Ortiz M."/>
            <person name="Looney B."/>
            <person name="Konkel Z."/>
            <person name="Slot J.C."/>
            <person name="Sakamoto Y."/>
            <person name="Steenwyk J.L."/>
            <person name="Rokas A."/>
            <person name="Carro J."/>
            <person name="Camarero S."/>
            <person name="Ferreira P."/>
            <person name="Molpeceres G."/>
            <person name="Ruiz-Duenas F.J."/>
            <person name="Serrano A."/>
            <person name="Henrissat B."/>
            <person name="Drula E."/>
            <person name="Hughes K.W."/>
            <person name="Mata J.L."/>
            <person name="Ishikawa N.K."/>
            <person name="Vargas-Isla R."/>
            <person name="Ushijima S."/>
            <person name="Smith C.A."/>
            <person name="Donoghue J."/>
            <person name="Ahrendt S."/>
            <person name="Andreopoulos W."/>
            <person name="He G."/>
            <person name="LaButti K."/>
            <person name="Lipzen A."/>
            <person name="Ng V."/>
            <person name="Riley R."/>
            <person name="Sandor L."/>
            <person name="Barry K."/>
            <person name="Martinez A.T."/>
            <person name="Xiao Y."/>
            <person name="Gibbons J.G."/>
            <person name="Terashima K."/>
            <person name="Grigoriev I.V."/>
            <person name="Hibbett D."/>
        </authorList>
    </citation>
    <scope>NUCLEOTIDE SEQUENCE [LARGE SCALE GENOMIC DNA]</scope>
    <source>
        <strain evidence="8 9">TFB7810</strain>
    </source>
</reference>
<dbReference type="InterPro" id="IPR052190">
    <property type="entry name" value="Euk-Arch_PrmC-MTase"/>
</dbReference>
<evidence type="ECO:0000313" key="9">
    <source>
        <dbReference type="Proteomes" id="UP001142393"/>
    </source>
</evidence>
<organism evidence="8 9">
    <name type="scientific">Lentinula detonsa</name>
    <dbReference type="NCBI Taxonomy" id="2804962"/>
    <lineage>
        <taxon>Eukaryota</taxon>
        <taxon>Fungi</taxon>
        <taxon>Dikarya</taxon>
        <taxon>Basidiomycota</taxon>
        <taxon>Agaricomycotina</taxon>
        <taxon>Agaricomycetes</taxon>
        <taxon>Agaricomycetidae</taxon>
        <taxon>Agaricales</taxon>
        <taxon>Marasmiineae</taxon>
        <taxon>Omphalotaceae</taxon>
        <taxon>Lentinula</taxon>
    </lineage>
</organism>
<dbReference type="GO" id="GO:0032259">
    <property type="term" value="P:methylation"/>
    <property type="evidence" value="ECO:0007669"/>
    <property type="project" value="UniProtKB-KW"/>
</dbReference>
<evidence type="ECO:0000256" key="4">
    <source>
        <dbReference type="ARBA" id="ARBA00022679"/>
    </source>
</evidence>
<sequence>SEDTFLMLDALETDAEELRSMAASVLLEVGLGLGCVSAFAGKILGSGTLYLATDINDQACDCTRRTGLQNKVALNTIQTSLAYGIHSRLKNAVDIICFNPPYVPTVSIEASKAQGLRGIEGSWAGGSDGMQVTNVFLGVVHELLSPKGRFYLVAVKENNIPEIQNIVSIEKQLGKDKTLFIVLARRAGREHLSIVRFEHISPSSA</sequence>
<dbReference type="GO" id="GO:0035657">
    <property type="term" value="C:eRF1 methyltransferase complex"/>
    <property type="evidence" value="ECO:0007669"/>
    <property type="project" value="TreeGrafter"/>
</dbReference>
<evidence type="ECO:0000259" key="7">
    <source>
        <dbReference type="Pfam" id="PF05175"/>
    </source>
</evidence>
<keyword evidence="5" id="KW-0949">S-adenosyl-L-methionine</keyword>
<dbReference type="Proteomes" id="UP001142393">
    <property type="component" value="Unassembled WGS sequence"/>
</dbReference>
<evidence type="ECO:0000256" key="6">
    <source>
        <dbReference type="ARBA" id="ARBA00023242"/>
    </source>
</evidence>
<comment type="similarity">
    <text evidence="2">Belongs to the eukaryotic/archaeal PrmC-related family.</text>
</comment>
<keyword evidence="3 8" id="KW-0489">Methyltransferase</keyword>
<dbReference type="InterPro" id="IPR007848">
    <property type="entry name" value="Small_mtfrase_dom"/>
</dbReference>
<feature type="domain" description="Methyltransferase small" evidence="7">
    <location>
        <begin position="18"/>
        <end position="105"/>
    </location>
</feature>
<dbReference type="InterPro" id="IPR029063">
    <property type="entry name" value="SAM-dependent_MTases_sf"/>
</dbReference>
<dbReference type="Pfam" id="PF05175">
    <property type="entry name" value="MTS"/>
    <property type="match status" value="1"/>
</dbReference>
<keyword evidence="4" id="KW-0808">Transferase</keyword>
<protein>
    <submittedName>
        <fullName evidence="8">S-adenosyl-L-methionine-dependent methyltransferase</fullName>
    </submittedName>
</protein>
<dbReference type="GO" id="GO:0008276">
    <property type="term" value="F:protein methyltransferase activity"/>
    <property type="evidence" value="ECO:0007669"/>
    <property type="project" value="TreeGrafter"/>
</dbReference>
<feature type="non-terminal residue" evidence="8">
    <location>
        <position position="1"/>
    </location>
</feature>
<evidence type="ECO:0000256" key="1">
    <source>
        <dbReference type="ARBA" id="ARBA00004123"/>
    </source>
</evidence>
<evidence type="ECO:0000256" key="5">
    <source>
        <dbReference type="ARBA" id="ARBA00022691"/>
    </source>
</evidence>
<dbReference type="AlphaFoldDB" id="A0A9W8TRH1"/>
<proteinExistence type="inferred from homology"/>
<evidence type="ECO:0000256" key="2">
    <source>
        <dbReference type="ARBA" id="ARBA00006149"/>
    </source>
</evidence>
<dbReference type="FunFam" id="3.40.50.150:FF:000077">
    <property type="entry name" value="HemK methyltransferase family member 2"/>
    <property type="match status" value="1"/>
</dbReference>
<dbReference type="GO" id="GO:0005634">
    <property type="term" value="C:nucleus"/>
    <property type="evidence" value="ECO:0007669"/>
    <property type="project" value="UniProtKB-SubCell"/>
</dbReference>
<comment type="subcellular location">
    <subcellularLocation>
        <location evidence="1">Nucleus</location>
    </subcellularLocation>
</comment>
<name>A0A9W8TRH1_9AGAR</name>
<gene>
    <name evidence="8" type="ORF">DFH05DRAFT_1408714</name>
</gene>
<dbReference type="PANTHER" id="PTHR45875">
    <property type="entry name" value="METHYLTRANSFERASE N6AMT1"/>
    <property type="match status" value="1"/>
</dbReference>
<dbReference type="PANTHER" id="PTHR45875:SF1">
    <property type="entry name" value="METHYLTRANSFERASE N6AMT1"/>
    <property type="match status" value="1"/>
</dbReference>
<keyword evidence="6" id="KW-0539">Nucleus</keyword>
<keyword evidence="9" id="KW-1185">Reference proteome</keyword>
<dbReference type="SUPFAM" id="SSF53335">
    <property type="entry name" value="S-adenosyl-L-methionine-dependent methyltransferases"/>
    <property type="match status" value="1"/>
</dbReference>
<dbReference type="GO" id="GO:0008757">
    <property type="term" value="F:S-adenosylmethionine-dependent methyltransferase activity"/>
    <property type="evidence" value="ECO:0007669"/>
    <property type="project" value="TreeGrafter"/>
</dbReference>
<accession>A0A9W8TRH1</accession>
<comment type="caution">
    <text evidence="8">The sequence shown here is derived from an EMBL/GenBank/DDBJ whole genome shotgun (WGS) entry which is preliminary data.</text>
</comment>